<evidence type="ECO:0000259" key="4">
    <source>
        <dbReference type="PROSITE" id="PS51677"/>
    </source>
</evidence>
<name>A0A379DAP8_9FIRM</name>
<dbReference type="RefSeq" id="WP_115311974.1">
    <property type="nucleotide sequence ID" value="NZ_UGTH01000001.1"/>
</dbReference>
<reference evidence="5 6" key="1">
    <citation type="submission" date="2018-06" db="EMBL/GenBank/DDBJ databases">
        <authorList>
            <consortium name="Pathogen Informatics"/>
            <person name="Doyle S."/>
        </authorList>
    </citation>
    <scope>NUCLEOTIDE SEQUENCE [LARGE SCALE GENOMIC DNA]</scope>
    <source>
        <strain evidence="5 6">NCTC11088</strain>
    </source>
</reference>
<dbReference type="AlphaFoldDB" id="A0A379DAP8"/>
<dbReference type="Proteomes" id="UP000254777">
    <property type="component" value="Unassembled WGS sequence"/>
</dbReference>
<dbReference type="PANTHER" id="PTHR10587:SF133">
    <property type="entry name" value="CHITIN DEACETYLASE 1-RELATED"/>
    <property type="match status" value="1"/>
</dbReference>
<evidence type="ECO:0000256" key="2">
    <source>
        <dbReference type="ARBA" id="ARBA00022801"/>
    </source>
</evidence>
<dbReference type="EC" id="3.-.-.-" evidence="5"/>
<protein>
    <submittedName>
        <fullName evidence="5">Probable polysaccharide deacetylase pdaA</fullName>
        <ecNumber evidence="5">3.-.-.-</ecNumber>
    </submittedName>
</protein>
<dbReference type="GO" id="GO:0005975">
    <property type="term" value="P:carbohydrate metabolic process"/>
    <property type="evidence" value="ECO:0007669"/>
    <property type="project" value="InterPro"/>
</dbReference>
<dbReference type="InterPro" id="IPR002509">
    <property type="entry name" value="NODB_dom"/>
</dbReference>
<dbReference type="GO" id="GO:0016810">
    <property type="term" value="F:hydrolase activity, acting on carbon-nitrogen (but not peptide) bonds"/>
    <property type="evidence" value="ECO:0007669"/>
    <property type="project" value="InterPro"/>
</dbReference>
<organism evidence="5 6">
    <name type="scientific">Peptoniphilus indolicus</name>
    <dbReference type="NCBI Taxonomy" id="33030"/>
    <lineage>
        <taxon>Bacteria</taxon>
        <taxon>Bacillati</taxon>
        <taxon>Bacillota</taxon>
        <taxon>Tissierellia</taxon>
        <taxon>Tissierellales</taxon>
        <taxon>Peptoniphilaceae</taxon>
        <taxon>Peptoniphilus</taxon>
    </lineage>
</organism>
<keyword evidence="3" id="KW-1133">Transmembrane helix</keyword>
<evidence type="ECO:0000313" key="5">
    <source>
        <dbReference type="EMBL" id="SUB74662.1"/>
    </source>
</evidence>
<dbReference type="InterPro" id="IPR050248">
    <property type="entry name" value="Polysacc_deacetylase_ArnD"/>
</dbReference>
<feature type="transmembrane region" description="Helical" evidence="3">
    <location>
        <begin position="29"/>
        <end position="53"/>
    </location>
</feature>
<accession>A0A379DAP8</accession>
<gene>
    <name evidence="5" type="primary">pdaA</name>
    <name evidence="5" type="ORF">NCTC11088_00415</name>
</gene>
<dbReference type="InterPro" id="IPR011330">
    <property type="entry name" value="Glyco_hydro/deAcase_b/a-brl"/>
</dbReference>
<dbReference type="PROSITE" id="PS51677">
    <property type="entry name" value="NODB"/>
    <property type="match status" value="1"/>
</dbReference>
<keyword evidence="3" id="KW-0472">Membrane</keyword>
<proteinExistence type="predicted"/>
<dbReference type="SUPFAM" id="SSF88713">
    <property type="entry name" value="Glycoside hydrolase/deacetylase"/>
    <property type="match status" value="1"/>
</dbReference>
<feature type="domain" description="NodB homology" evidence="4">
    <location>
        <begin position="141"/>
        <end position="342"/>
    </location>
</feature>
<evidence type="ECO:0000256" key="3">
    <source>
        <dbReference type="SAM" id="Phobius"/>
    </source>
</evidence>
<dbReference type="Pfam" id="PF01522">
    <property type="entry name" value="Polysacc_deac_1"/>
    <property type="match status" value="1"/>
</dbReference>
<keyword evidence="2 5" id="KW-0378">Hydrolase</keyword>
<keyword evidence="1" id="KW-0479">Metal-binding</keyword>
<dbReference type="GO" id="GO:0046872">
    <property type="term" value="F:metal ion binding"/>
    <property type="evidence" value="ECO:0007669"/>
    <property type="project" value="UniProtKB-KW"/>
</dbReference>
<sequence length="345" mass="40103">MNEEKLRTLDHKRELKRKKRRQKMRRRRMIFYVGVLILLFIIIQIFSAILGSFKKDTSKEISFNWFLDKAYRDSIGAVRTHMPNYNNFEDSLNAIYDEFEFMKKELMPGENHLVQANSYAYNTAEIRAYIRGEKKYTGKDKLVFLTFDDGPNTSITPQVLATLKKNNVHGTFFVVGSRITEKTYPVLRKTIYNGNAIGTHSFYHNYDILYPERVADPAKIKEETQLTLARLQKVFGDNFHSVPWRYPGGHMSWQNTSEADSVISAMNVEWLDWNCMTGDAEPKKTRPTTNSGIVDTLDKTLNQNLHTDVAVVLMHDATNKQLSVDSLQDVIDYFKEHNYKFGILK</sequence>
<dbReference type="EMBL" id="UGTH01000001">
    <property type="protein sequence ID" value="SUB74662.1"/>
    <property type="molecule type" value="Genomic_DNA"/>
</dbReference>
<keyword evidence="3" id="KW-0812">Transmembrane</keyword>
<dbReference type="Gene3D" id="3.20.20.370">
    <property type="entry name" value="Glycoside hydrolase/deacetylase"/>
    <property type="match status" value="1"/>
</dbReference>
<dbReference type="GO" id="GO:0016020">
    <property type="term" value="C:membrane"/>
    <property type="evidence" value="ECO:0007669"/>
    <property type="project" value="TreeGrafter"/>
</dbReference>
<evidence type="ECO:0000313" key="6">
    <source>
        <dbReference type="Proteomes" id="UP000254777"/>
    </source>
</evidence>
<dbReference type="PANTHER" id="PTHR10587">
    <property type="entry name" value="GLYCOSYL TRANSFERASE-RELATED"/>
    <property type="match status" value="1"/>
</dbReference>
<evidence type="ECO:0000256" key="1">
    <source>
        <dbReference type="ARBA" id="ARBA00022723"/>
    </source>
</evidence>